<evidence type="ECO:0000313" key="1">
    <source>
        <dbReference type="EMBL" id="VAX13275.1"/>
    </source>
</evidence>
<reference evidence="1" key="1">
    <citation type="submission" date="2018-06" db="EMBL/GenBank/DDBJ databases">
        <authorList>
            <person name="Zhirakovskaya E."/>
        </authorList>
    </citation>
    <scope>NUCLEOTIDE SEQUENCE</scope>
</reference>
<protein>
    <submittedName>
        <fullName evidence="1">Uncharacterized protein</fullName>
    </submittedName>
</protein>
<gene>
    <name evidence="1" type="ORF">MNBD_GAMMA24-1126</name>
</gene>
<sequence length="61" mass="7196">MIAKTRATEEYFIENEPFYQAVGEEIAIFEAACLYPALRSTETPGRSLRYLRVFRYDLQTR</sequence>
<organism evidence="1">
    <name type="scientific">hydrothermal vent metagenome</name>
    <dbReference type="NCBI Taxonomy" id="652676"/>
    <lineage>
        <taxon>unclassified sequences</taxon>
        <taxon>metagenomes</taxon>
        <taxon>ecological metagenomes</taxon>
    </lineage>
</organism>
<name>A0A3B1C3M3_9ZZZZ</name>
<dbReference type="AlphaFoldDB" id="A0A3B1C3M3"/>
<accession>A0A3B1C3M3</accession>
<proteinExistence type="predicted"/>
<dbReference type="EMBL" id="UOFZ01000107">
    <property type="protein sequence ID" value="VAX13275.1"/>
    <property type="molecule type" value="Genomic_DNA"/>
</dbReference>